<dbReference type="InterPro" id="IPR041605">
    <property type="entry name" value="Exo_C"/>
</dbReference>
<feature type="region of interest" description="Disordered" evidence="1">
    <location>
        <begin position="300"/>
        <end position="322"/>
    </location>
</feature>
<dbReference type="PROSITE" id="PS50967">
    <property type="entry name" value="HRDC"/>
    <property type="match status" value="1"/>
</dbReference>
<accession>A0A255H4B6</accession>
<protein>
    <submittedName>
        <fullName evidence="3">Ribonuclease D</fullName>
    </submittedName>
</protein>
<comment type="caution">
    <text evidence="3">The sequence shown here is derived from an EMBL/GenBank/DDBJ whole genome shotgun (WGS) entry which is preliminary data.</text>
</comment>
<reference evidence="3 4" key="1">
    <citation type="submission" date="2017-07" db="EMBL/GenBank/DDBJ databases">
        <title>Draft whole genome sequences of clinical Proprionibacteriaceae strains.</title>
        <authorList>
            <person name="Bernier A.-M."/>
            <person name="Bernard K."/>
            <person name="Domingo M.-C."/>
        </authorList>
    </citation>
    <scope>NUCLEOTIDE SEQUENCE [LARGE SCALE GENOMIC DNA]</scope>
    <source>
        <strain evidence="3 4">NML 130396</strain>
    </source>
</reference>
<dbReference type="InterPro" id="IPR010997">
    <property type="entry name" value="HRDC-like_sf"/>
</dbReference>
<dbReference type="Gene3D" id="1.10.150.80">
    <property type="entry name" value="HRDC domain"/>
    <property type="match status" value="2"/>
</dbReference>
<feature type="domain" description="HRDC" evidence="2">
    <location>
        <begin position="223"/>
        <end position="303"/>
    </location>
</feature>
<dbReference type="SUPFAM" id="SSF47819">
    <property type="entry name" value="HRDC-like"/>
    <property type="match status" value="1"/>
</dbReference>
<dbReference type="Pfam" id="PF18305">
    <property type="entry name" value="DNA_pol_A_exoN"/>
    <property type="match status" value="1"/>
</dbReference>
<dbReference type="Gene3D" id="3.30.420.10">
    <property type="entry name" value="Ribonuclease H-like superfamily/Ribonuclease H"/>
    <property type="match status" value="1"/>
</dbReference>
<organism evidence="3 4">
    <name type="scientific">Enemella dayhoffiae</name>
    <dbReference type="NCBI Taxonomy" id="2016507"/>
    <lineage>
        <taxon>Bacteria</taxon>
        <taxon>Bacillati</taxon>
        <taxon>Actinomycetota</taxon>
        <taxon>Actinomycetes</taxon>
        <taxon>Propionibacteriales</taxon>
        <taxon>Propionibacteriaceae</taxon>
        <taxon>Enemella</taxon>
    </lineage>
</organism>
<dbReference type="Pfam" id="PF00570">
    <property type="entry name" value="HRDC"/>
    <property type="match status" value="1"/>
</dbReference>
<dbReference type="PANTHER" id="PTHR47649">
    <property type="entry name" value="RIBONUCLEASE D"/>
    <property type="match status" value="1"/>
</dbReference>
<dbReference type="GO" id="GO:0003676">
    <property type="term" value="F:nucleic acid binding"/>
    <property type="evidence" value="ECO:0007669"/>
    <property type="project" value="InterPro"/>
</dbReference>
<dbReference type="SMART" id="SM00474">
    <property type="entry name" value="35EXOc"/>
    <property type="match status" value="1"/>
</dbReference>
<dbReference type="CDD" id="cd06142">
    <property type="entry name" value="RNaseD_exo"/>
    <property type="match status" value="1"/>
</dbReference>
<dbReference type="InterPro" id="IPR012337">
    <property type="entry name" value="RNaseH-like_sf"/>
</dbReference>
<dbReference type="GO" id="GO:0006139">
    <property type="term" value="P:nucleobase-containing compound metabolic process"/>
    <property type="evidence" value="ECO:0007669"/>
    <property type="project" value="InterPro"/>
</dbReference>
<dbReference type="InterPro" id="IPR002121">
    <property type="entry name" value="HRDC_dom"/>
</dbReference>
<dbReference type="GO" id="GO:0000166">
    <property type="term" value="F:nucleotide binding"/>
    <property type="evidence" value="ECO:0007669"/>
    <property type="project" value="InterPro"/>
</dbReference>
<sequence>MPILAAPAEPLPPVVTDATALDATITALAGGSGPVAVDAERAQGYRYTGRAYLIQLRRTGAGTHLIDPVTLAEAGTPVTGLMSAIADAEWIIHAAAQDTPCLAELGLVPQRLFDTELAGRLLGFPRVALGALIEHYFGLRLLKEHSAADWSTRPLPADWLNYAALDVELLVELRDRQVADLEAAGKLAWAEQEFAWLAGRASTPAVPRVDPWRRTSGIHAVRSPAGLAVVRELWQARDDLARRLDRAPGRILPDKAIAELAAKTAPGRRELQQVPGFQRRSAKRYETNWVTAVDRARSLSKSELPPVHLPSEGAPPPRTWESRDPEAYARHQRMRAVMTDLAERHDVPAENLCTPEFWRRLAWQPPEPADETAVDAFLAELGARRWQRELVVGPLTEAVQEPASPPRS</sequence>
<dbReference type="InterPro" id="IPR002562">
    <property type="entry name" value="3'-5'_exonuclease_dom"/>
</dbReference>
<dbReference type="RefSeq" id="WP_094363951.1">
    <property type="nucleotide sequence ID" value="NZ_NMVQ01000012.1"/>
</dbReference>
<evidence type="ECO:0000259" key="2">
    <source>
        <dbReference type="PROSITE" id="PS50967"/>
    </source>
</evidence>
<gene>
    <name evidence="3" type="ORF">CGZ93_08575</name>
</gene>
<dbReference type="GO" id="GO:0008408">
    <property type="term" value="F:3'-5' exonuclease activity"/>
    <property type="evidence" value="ECO:0007669"/>
    <property type="project" value="InterPro"/>
</dbReference>
<dbReference type="SMART" id="SM00341">
    <property type="entry name" value="HRDC"/>
    <property type="match status" value="1"/>
</dbReference>
<evidence type="ECO:0000256" key="1">
    <source>
        <dbReference type="SAM" id="MobiDB-lite"/>
    </source>
</evidence>
<dbReference type="PANTHER" id="PTHR47649:SF1">
    <property type="entry name" value="RIBONUCLEASE D"/>
    <property type="match status" value="1"/>
</dbReference>
<evidence type="ECO:0000313" key="3">
    <source>
        <dbReference type="EMBL" id="OYO22206.1"/>
    </source>
</evidence>
<dbReference type="EMBL" id="NMVQ01000012">
    <property type="protein sequence ID" value="OYO22206.1"/>
    <property type="molecule type" value="Genomic_DNA"/>
</dbReference>
<dbReference type="Proteomes" id="UP000216311">
    <property type="component" value="Unassembled WGS sequence"/>
</dbReference>
<proteinExistence type="predicted"/>
<dbReference type="AlphaFoldDB" id="A0A255H4B6"/>
<dbReference type="InterPro" id="IPR044876">
    <property type="entry name" value="HRDC_dom_sf"/>
</dbReference>
<name>A0A255H4B6_9ACTN</name>
<evidence type="ECO:0000313" key="4">
    <source>
        <dbReference type="Proteomes" id="UP000216311"/>
    </source>
</evidence>
<dbReference type="Pfam" id="PF01612">
    <property type="entry name" value="DNA_pol_A_exo1"/>
    <property type="match status" value="1"/>
</dbReference>
<dbReference type="OrthoDB" id="144122at2"/>
<dbReference type="InterPro" id="IPR036397">
    <property type="entry name" value="RNaseH_sf"/>
</dbReference>
<keyword evidence="4" id="KW-1185">Reference proteome</keyword>
<dbReference type="SUPFAM" id="SSF53098">
    <property type="entry name" value="Ribonuclease H-like"/>
    <property type="match status" value="1"/>
</dbReference>
<dbReference type="InterPro" id="IPR051086">
    <property type="entry name" value="RNase_D-like"/>
</dbReference>